<comment type="caution">
    <text evidence="10">Lacks conserved residue(s) required for the propagation of feature annotation.</text>
</comment>
<evidence type="ECO:0000256" key="6">
    <source>
        <dbReference type="ARBA" id="ARBA00022989"/>
    </source>
</evidence>
<name>A0A067QTA1_ZOONE</name>
<keyword evidence="3 10" id="KW-0808">Transferase</keyword>
<dbReference type="Pfam" id="PF01151">
    <property type="entry name" value="ELO"/>
    <property type="match status" value="1"/>
</dbReference>
<dbReference type="AlphaFoldDB" id="A0A067QTA1"/>
<dbReference type="GO" id="GO:0019367">
    <property type="term" value="P:fatty acid elongation, saturated fatty acid"/>
    <property type="evidence" value="ECO:0007669"/>
    <property type="project" value="TreeGrafter"/>
</dbReference>
<comment type="catalytic activity">
    <reaction evidence="10">
        <text>a very-long-chain acyl-CoA + malonyl-CoA + H(+) = a very-long-chain 3-oxoacyl-CoA + CO2 + CoA</text>
        <dbReference type="Rhea" id="RHEA:32727"/>
        <dbReference type="ChEBI" id="CHEBI:15378"/>
        <dbReference type="ChEBI" id="CHEBI:16526"/>
        <dbReference type="ChEBI" id="CHEBI:57287"/>
        <dbReference type="ChEBI" id="CHEBI:57384"/>
        <dbReference type="ChEBI" id="CHEBI:90725"/>
        <dbReference type="ChEBI" id="CHEBI:90736"/>
        <dbReference type="EC" id="2.3.1.199"/>
    </reaction>
</comment>
<dbReference type="InParanoid" id="A0A067QTA1"/>
<feature type="transmembrane region" description="Helical" evidence="10">
    <location>
        <begin position="27"/>
        <end position="46"/>
    </location>
</feature>
<dbReference type="PANTHER" id="PTHR11157:SF21">
    <property type="entry name" value="ELONGATION OF VERY LONG CHAIN FATTY ACIDS PROTEIN"/>
    <property type="match status" value="1"/>
</dbReference>
<keyword evidence="5 10" id="KW-0276">Fatty acid metabolism</keyword>
<dbReference type="GO" id="GO:0005789">
    <property type="term" value="C:endoplasmic reticulum membrane"/>
    <property type="evidence" value="ECO:0007669"/>
    <property type="project" value="TreeGrafter"/>
</dbReference>
<evidence type="ECO:0000256" key="5">
    <source>
        <dbReference type="ARBA" id="ARBA00022832"/>
    </source>
</evidence>
<dbReference type="Proteomes" id="UP000027135">
    <property type="component" value="Unassembled WGS sequence"/>
</dbReference>
<evidence type="ECO:0000256" key="1">
    <source>
        <dbReference type="ARBA" id="ARBA00004141"/>
    </source>
</evidence>
<comment type="similarity">
    <text evidence="10">Belongs to the ELO family.</text>
</comment>
<keyword evidence="9 10" id="KW-0275">Fatty acid biosynthesis</keyword>
<evidence type="ECO:0000256" key="3">
    <source>
        <dbReference type="ARBA" id="ARBA00022679"/>
    </source>
</evidence>
<dbReference type="GO" id="GO:0034625">
    <property type="term" value="P:fatty acid elongation, monounsaturated fatty acid"/>
    <property type="evidence" value="ECO:0007669"/>
    <property type="project" value="TreeGrafter"/>
</dbReference>
<keyword evidence="2 10" id="KW-0444">Lipid biosynthesis</keyword>
<feature type="transmembrane region" description="Helical" evidence="10">
    <location>
        <begin position="67"/>
        <end position="86"/>
    </location>
</feature>
<organism evidence="11 12">
    <name type="scientific">Zootermopsis nevadensis</name>
    <name type="common">Dampwood termite</name>
    <dbReference type="NCBI Taxonomy" id="136037"/>
    <lineage>
        <taxon>Eukaryota</taxon>
        <taxon>Metazoa</taxon>
        <taxon>Ecdysozoa</taxon>
        <taxon>Arthropoda</taxon>
        <taxon>Hexapoda</taxon>
        <taxon>Insecta</taxon>
        <taxon>Pterygota</taxon>
        <taxon>Neoptera</taxon>
        <taxon>Polyneoptera</taxon>
        <taxon>Dictyoptera</taxon>
        <taxon>Blattodea</taxon>
        <taxon>Blattoidea</taxon>
        <taxon>Termitoidae</taxon>
        <taxon>Termopsidae</taxon>
        <taxon>Zootermopsis</taxon>
    </lineage>
</organism>
<proteinExistence type="inferred from homology"/>
<keyword evidence="8 10" id="KW-0472">Membrane</keyword>
<evidence type="ECO:0000256" key="7">
    <source>
        <dbReference type="ARBA" id="ARBA00023098"/>
    </source>
</evidence>
<accession>A0A067QTA1</accession>
<keyword evidence="6 10" id="KW-1133">Transmembrane helix</keyword>
<gene>
    <name evidence="11" type="ORF">L798_03501</name>
</gene>
<dbReference type="GO" id="GO:0009922">
    <property type="term" value="F:fatty acid elongase activity"/>
    <property type="evidence" value="ECO:0007669"/>
    <property type="project" value="UniProtKB-EC"/>
</dbReference>
<keyword evidence="4 10" id="KW-0812">Transmembrane</keyword>
<dbReference type="InterPro" id="IPR002076">
    <property type="entry name" value="ELO_fam"/>
</dbReference>
<dbReference type="PANTHER" id="PTHR11157">
    <property type="entry name" value="FATTY ACID ACYL TRANSFERASE-RELATED"/>
    <property type="match status" value="1"/>
</dbReference>
<evidence type="ECO:0000313" key="11">
    <source>
        <dbReference type="EMBL" id="KDR06847.1"/>
    </source>
</evidence>
<protein>
    <recommendedName>
        <fullName evidence="10">Elongation of very long chain fatty acids protein</fullName>
        <ecNumber evidence="10">2.3.1.199</ecNumber>
    </recommendedName>
    <alternativeName>
        <fullName evidence="10">Very-long-chain 3-oxoacyl-CoA synthase</fullName>
    </alternativeName>
</protein>
<evidence type="ECO:0000256" key="10">
    <source>
        <dbReference type="RuleBase" id="RU361115"/>
    </source>
</evidence>
<evidence type="ECO:0000313" key="12">
    <source>
        <dbReference type="Proteomes" id="UP000027135"/>
    </source>
</evidence>
<dbReference type="GO" id="GO:0030148">
    <property type="term" value="P:sphingolipid biosynthetic process"/>
    <property type="evidence" value="ECO:0007669"/>
    <property type="project" value="TreeGrafter"/>
</dbReference>
<keyword evidence="12" id="KW-1185">Reference proteome</keyword>
<evidence type="ECO:0000256" key="2">
    <source>
        <dbReference type="ARBA" id="ARBA00022516"/>
    </source>
</evidence>
<sequence>MASLIKTAVRTYRHLVYDLADPRTSEWFLMGSPLYPLGILLSYVYFVKVAGPRYMKDRPAYSLNRIVALYNIIQILLNVAIFIKAVKIVMMQNIVCEAVDYSDSPRALYVRIQSWRTVWSDGFAPSVYITQLHA</sequence>
<evidence type="ECO:0000256" key="8">
    <source>
        <dbReference type="ARBA" id="ARBA00023136"/>
    </source>
</evidence>
<dbReference type="EC" id="2.3.1.199" evidence="10"/>
<comment type="subcellular location">
    <subcellularLocation>
        <location evidence="1">Membrane</location>
        <topology evidence="1">Multi-pass membrane protein</topology>
    </subcellularLocation>
</comment>
<dbReference type="GO" id="GO:0034626">
    <property type="term" value="P:fatty acid elongation, polyunsaturated fatty acid"/>
    <property type="evidence" value="ECO:0007669"/>
    <property type="project" value="TreeGrafter"/>
</dbReference>
<evidence type="ECO:0000256" key="9">
    <source>
        <dbReference type="ARBA" id="ARBA00023160"/>
    </source>
</evidence>
<keyword evidence="7 10" id="KW-0443">Lipid metabolism</keyword>
<dbReference type="EMBL" id="KK853542">
    <property type="protein sequence ID" value="KDR06847.1"/>
    <property type="molecule type" value="Genomic_DNA"/>
</dbReference>
<reference evidence="11 12" key="1">
    <citation type="journal article" date="2014" name="Nat. Commun.">
        <title>Molecular traces of alternative social organization in a termite genome.</title>
        <authorList>
            <person name="Terrapon N."/>
            <person name="Li C."/>
            <person name="Robertson H.M."/>
            <person name="Ji L."/>
            <person name="Meng X."/>
            <person name="Booth W."/>
            <person name="Chen Z."/>
            <person name="Childers C.P."/>
            <person name="Glastad K.M."/>
            <person name="Gokhale K."/>
            <person name="Gowin J."/>
            <person name="Gronenberg W."/>
            <person name="Hermansen R.A."/>
            <person name="Hu H."/>
            <person name="Hunt B.G."/>
            <person name="Huylmans A.K."/>
            <person name="Khalil S.M."/>
            <person name="Mitchell R.D."/>
            <person name="Munoz-Torres M.C."/>
            <person name="Mustard J.A."/>
            <person name="Pan H."/>
            <person name="Reese J.T."/>
            <person name="Scharf M.E."/>
            <person name="Sun F."/>
            <person name="Vogel H."/>
            <person name="Xiao J."/>
            <person name="Yang W."/>
            <person name="Yang Z."/>
            <person name="Yang Z."/>
            <person name="Zhou J."/>
            <person name="Zhu J."/>
            <person name="Brent C.S."/>
            <person name="Elsik C.G."/>
            <person name="Goodisman M.A."/>
            <person name="Liberles D.A."/>
            <person name="Roe R.M."/>
            <person name="Vargo E.L."/>
            <person name="Vilcinskas A."/>
            <person name="Wang J."/>
            <person name="Bornberg-Bauer E."/>
            <person name="Korb J."/>
            <person name="Zhang G."/>
            <person name="Liebig J."/>
        </authorList>
    </citation>
    <scope>NUCLEOTIDE SEQUENCE [LARGE SCALE GENOMIC DNA]</scope>
    <source>
        <tissue evidence="11">Whole organism</tissue>
    </source>
</reference>
<dbReference type="eggNOG" id="KOG3071">
    <property type="taxonomic scope" value="Eukaryota"/>
</dbReference>
<dbReference type="GO" id="GO:0042761">
    <property type="term" value="P:very long-chain fatty acid biosynthetic process"/>
    <property type="evidence" value="ECO:0007669"/>
    <property type="project" value="TreeGrafter"/>
</dbReference>
<evidence type="ECO:0000256" key="4">
    <source>
        <dbReference type="ARBA" id="ARBA00022692"/>
    </source>
</evidence>